<dbReference type="AlphaFoldDB" id="A0A6G1QQ82"/>
<reference evidence="2" key="2">
    <citation type="submission" date="2019-02" db="EMBL/GenBank/DDBJ databases">
        <title>Opniocepnalus argus Var Kimnra genome.</title>
        <authorList>
            <person name="Zhou C."/>
            <person name="Xiao S."/>
        </authorList>
    </citation>
    <scope>NUCLEOTIDE SEQUENCE [LARGE SCALE GENOMIC DNA]</scope>
</reference>
<evidence type="ECO:0000313" key="1">
    <source>
        <dbReference type="EMBL" id="KAF3704453.1"/>
    </source>
</evidence>
<keyword evidence="2" id="KW-1185">Reference proteome</keyword>
<reference evidence="1 2" key="1">
    <citation type="submission" date="2019-02" db="EMBL/GenBank/DDBJ databases">
        <title>Opniocepnalus argus genome.</title>
        <authorList>
            <person name="Zhou C."/>
            <person name="Xiao S."/>
        </authorList>
    </citation>
    <scope>NUCLEOTIDE SEQUENCE [LARGE SCALE GENOMIC DNA]</scope>
    <source>
        <strain evidence="1">OARG1902GOOAL</strain>
        <tissue evidence="1">Muscle</tissue>
    </source>
</reference>
<sequence length="77" mass="8854">MLCNLAYDLLIMFGKDHFEARKDSLEVQCHSWEMVVVGCIWGIMIWVTNEIACDYCQSCGCGFSLHPKVTCTYKPDR</sequence>
<organism evidence="1 2">
    <name type="scientific">Channa argus</name>
    <name type="common">Northern snakehead</name>
    <name type="synonym">Ophicephalus argus</name>
    <dbReference type="NCBI Taxonomy" id="215402"/>
    <lineage>
        <taxon>Eukaryota</taxon>
        <taxon>Metazoa</taxon>
        <taxon>Chordata</taxon>
        <taxon>Craniata</taxon>
        <taxon>Vertebrata</taxon>
        <taxon>Euteleostomi</taxon>
        <taxon>Actinopterygii</taxon>
        <taxon>Neopterygii</taxon>
        <taxon>Teleostei</taxon>
        <taxon>Neoteleostei</taxon>
        <taxon>Acanthomorphata</taxon>
        <taxon>Anabantaria</taxon>
        <taxon>Anabantiformes</taxon>
        <taxon>Channoidei</taxon>
        <taxon>Channidae</taxon>
        <taxon>Channa</taxon>
    </lineage>
</organism>
<dbReference type="EMBL" id="CM015731">
    <property type="protein sequence ID" value="KAF3704453.1"/>
    <property type="molecule type" value="Genomic_DNA"/>
</dbReference>
<dbReference type="Proteomes" id="UP000503349">
    <property type="component" value="Chromosome 20"/>
</dbReference>
<protein>
    <submittedName>
        <fullName evidence="1">Uncharacterized protein</fullName>
    </submittedName>
</protein>
<name>A0A6G1QQ82_CHAAH</name>
<gene>
    <name evidence="1" type="ORF">EXN66_Car020142</name>
</gene>
<accession>A0A6G1QQ82</accession>
<proteinExistence type="predicted"/>
<evidence type="ECO:0000313" key="2">
    <source>
        <dbReference type="Proteomes" id="UP000503349"/>
    </source>
</evidence>